<gene>
    <name evidence="7" type="ORF">F2Q65_02765</name>
</gene>
<dbReference type="InterPro" id="IPR036513">
    <property type="entry name" value="STAS_dom_sf"/>
</dbReference>
<reference evidence="7 8" key="1">
    <citation type="submission" date="2019-09" db="EMBL/GenBank/DDBJ databases">
        <title>Whole-genome sequence of the purple sulfur bacterium Thiohalocapsa marina DSM 19078.</title>
        <authorList>
            <person name="Kyndt J.A."/>
            <person name="Meyer T.E."/>
        </authorList>
    </citation>
    <scope>NUCLEOTIDE SEQUENCE [LARGE SCALE GENOMIC DNA]</scope>
    <source>
        <strain evidence="7 8">DSM 19078</strain>
    </source>
</reference>
<keyword evidence="8" id="KW-1185">Reference proteome</keyword>
<dbReference type="GO" id="GO:0016020">
    <property type="term" value="C:membrane"/>
    <property type="evidence" value="ECO:0007669"/>
    <property type="project" value="UniProtKB-SubCell"/>
</dbReference>
<evidence type="ECO:0000256" key="2">
    <source>
        <dbReference type="ARBA" id="ARBA00022692"/>
    </source>
</evidence>
<dbReference type="InterPro" id="IPR011547">
    <property type="entry name" value="SLC26A/SulP_dom"/>
</dbReference>
<evidence type="ECO:0000256" key="3">
    <source>
        <dbReference type="ARBA" id="ARBA00022989"/>
    </source>
</evidence>
<comment type="subcellular location">
    <subcellularLocation>
        <location evidence="1">Membrane</location>
        <topology evidence="1">Multi-pass membrane protein</topology>
    </subcellularLocation>
</comment>
<dbReference type="OrthoDB" id="9769739at2"/>
<evidence type="ECO:0000256" key="5">
    <source>
        <dbReference type="SAM" id="Phobius"/>
    </source>
</evidence>
<keyword evidence="2 5" id="KW-0812">Transmembrane</keyword>
<dbReference type="EMBL" id="VWXX01000002">
    <property type="protein sequence ID" value="KAA6187456.1"/>
    <property type="molecule type" value="Genomic_DNA"/>
</dbReference>
<accession>A0A5M8FUI0</accession>
<feature type="domain" description="STAS" evidence="6">
    <location>
        <begin position="443"/>
        <end position="553"/>
    </location>
</feature>
<evidence type="ECO:0000256" key="1">
    <source>
        <dbReference type="ARBA" id="ARBA00004141"/>
    </source>
</evidence>
<dbReference type="AlphaFoldDB" id="A0A5M8FUI0"/>
<dbReference type="CDD" id="cd07042">
    <property type="entry name" value="STAS_SulP_like_sulfate_transporter"/>
    <property type="match status" value="1"/>
</dbReference>
<dbReference type="Gene3D" id="3.30.750.24">
    <property type="entry name" value="STAS domain"/>
    <property type="match status" value="1"/>
</dbReference>
<dbReference type="PANTHER" id="PTHR11814">
    <property type="entry name" value="SULFATE TRANSPORTER"/>
    <property type="match status" value="1"/>
</dbReference>
<sequence>MTLFNRITFDHLKGDLFGGVTATVVSLPMALAFGVASGAGAEAGLYGAVLVGLFAALFGGTPTLISEPTGPMTVVFTAVIMTLMAPDPATGLPPENGMAMAFTTVMLAGLFQIVFGVLKLGRYVTLMPHTVISGFMSGIGIILIIIQLPALLGFASPAGGVMGSLTALPGFLTQVKPGELLLGALALAILFLMPRRWRRYAPPQLVALVLGTLLAVWFLGSGSYRAIGEIPTGLPQIQLPTFSAAEWRTMVIDALVLAMLGSIDALLTSVVADSLTRTQHNSDKELMGQGLGNLASGLFGGLPGAGATMGTVVNIQSGAVSALSGLTRALLLAVVVFGASGLVEDIPKAVLAGIAIKVGIDIIDWGFLRRAHRVSRRGALIMYAVIVMTVFVDLITAVGIGLFVANILTIRRLADIQSDEVRIVGGPDGLPDAECGRLTAHERRILSDNSNGVGLLCLSGPLTFGAAQALQRLQTQLDGLRALAVDLSGVPHLGVSTSVALEALVREAHRRCIRVYVSGLQAQPRERCERLGFSALVPKEDWVESREQALLRALADVQQAEAEGTTALGPCNGDESAQAV</sequence>
<organism evidence="7 8">
    <name type="scientific">Thiohalocapsa marina</name>
    <dbReference type="NCBI Taxonomy" id="424902"/>
    <lineage>
        <taxon>Bacteria</taxon>
        <taxon>Pseudomonadati</taxon>
        <taxon>Pseudomonadota</taxon>
        <taxon>Gammaproteobacteria</taxon>
        <taxon>Chromatiales</taxon>
        <taxon>Chromatiaceae</taxon>
        <taxon>Thiohalocapsa</taxon>
    </lineage>
</organism>
<dbReference type="Pfam" id="PF00916">
    <property type="entry name" value="Sulfate_transp"/>
    <property type="match status" value="1"/>
</dbReference>
<dbReference type="Proteomes" id="UP000322981">
    <property type="component" value="Unassembled WGS sequence"/>
</dbReference>
<feature type="transmembrane region" description="Helical" evidence="5">
    <location>
        <begin position="43"/>
        <end position="61"/>
    </location>
</feature>
<evidence type="ECO:0000259" key="6">
    <source>
        <dbReference type="PROSITE" id="PS50801"/>
    </source>
</evidence>
<feature type="transmembrane region" description="Helical" evidence="5">
    <location>
        <begin position="16"/>
        <end position="37"/>
    </location>
</feature>
<dbReference type="RefSeq" id="WP_150090158.1">
    <property type="nucleotide sequence ID" value="NZ_JBFUOH010000124.1"/>
</dbReference>
<dbReference type="SUPFAM" id="SSF52091">
    <property type="entry name" value="SpoIIaa-like"/>
    <property type="match status" value="1"/>
</dbReference>
<feature type="transmembrane region" description="Helical" evidence="5">
    <location>
        <begin position="98"/>
        <end position="118"/>
    </location>
</feature>
<dbReference type="InterPro" id="IPR001902">
    <property type="entry name" value="SLC26A/SulP_fam"/>
</dbReference>
<feature type="transmembrane region" description="Helical" evidence="5">
    <location>
        <begin position="247"/>
        <end position="267"/>
    </location>
</feature>
<comment type="caution">
    <text evidence="7">The sequence shown here is derived from an EMBL/GenBank/DDBJ whole genome shotgun (WGS) entry which is preliminary data.</text>
</comment>
<keyword evidence="4 5" id="KW-0472">Membrane</keyword>
<dbReference type="InterPro" id="IPR002645">
    <property type="entry name" value="STAS_dom"/>
</dbReference>
<feature type="transmembrane region" description="Helical" evidence="5">
    <location>
        <begin position="205"/>
        <end position="227"/>
    </location>
</feature>
<feature type="transmembrane region" description="Helical" evidence="5">
    <location>
        <begin position="380"/>
        <end position="408"/>
    </location>
</feature>
<evidence type="ECO:0000313" key="8">
    <source>
        <dbReference type="Proteomes" id="UP000322981"/>
    </source>
</evidence>
<feature type="transmembrane region" description="Helical" evidence="5">
    <location>
        <begin position="175"/>
        <end position="193"/>
    </location>
</feature>
<dbReference type="Pfam" id="PF01740">
    <property type="entry name" value="STAS"/>
    <property type="match status" value="1"/>
</dbReference>
<feature type="transmembrane region" description="Helical" evidence="5">
    <location>
        <begin position="325"/>
        <end position="343"/>
    </location>
</feature>
<evidence type="ECO:0000256" key="4">
    <source>
        <dbReference type="ARBA" id="ARBA00023136"/>
    </source>
</evidence>
<keyword evidence="3 5" id="KW-1133">Transmembrane helix</keyword>
<protein>
    <submittedName>
        <fullName evidence="7">SulP family inorganic anion transporter</fullName>
    </submittedName>
</protein>
<dbReference type="GO" id="GO:0055085">
    <property type="term" value="P:transmembrane transport"/>
    <property type="evidence" value="ECO:0007669"/>
    <property type="project" value="InterPro"/>
</dbReference>
<dbReference type="PROSITE" id="PS50801">
    <property type="entry name" value="STAS"/>
    <property type="match status" value="1"/>
</dbReference>
<name>A0A5M8FUI0_9GAMM</name>
<feature type="transmembrane region" description="Helical" evidence="5">
    <location>
        <begin position="130"/>
        <end position="155"/>
    </location>
</feature>
<evidence type="ECO:0000313" key="7">
    <source>
        <dbReference type="EMBL" id="KAA6187456.1"/>
    </source>
</evidence>
<proteinExistence type="predicted"/>
<feature type="transmembrane region" description="Helical" evidence="5">
    <location>
        <begin position="349"/>
        <end position="368"/>
    </location>
</feature>